<feature type="compositionally biased region" description="Polar residues" evidence="1">
    <location>
        <begin position="8"/>
        <end position="22"/>
    </location>
</feature>
<dbReference type="Proteomes" id="UP000266677">
    <property type="component" value="Unassembled WGS sequence"/>
</dbReference>
<evidence type="ECO:0000256" key="1">
    <source>
        <dbReference type="SAM" id="MobiDB-lite"/>
    </source>
</evidence>
<evidence type="ECO:0000313" key="4">
    <source>
        <dbReference type="Proteomes" id="UP000266677"/>
    </source>
</evidence>
<name>A0A3A4JWX7_9NOCA</name>
<dbReference type="InterPro" id="IPR025295">
    <property type="entry name" value="eCIS_core_dom"/>
</dbReference>
<dbReference type="EMBL" id="QZFU01000019">
    <property type="protein sequence ID" value="RJO75079.1"/>
    <property type="molecule type" value="Genomic_DNA"/>
</dbReference>
<dbReference type="AlphaFoldDB" id="A0A3A4JWX7"/>
<feature type="domain" description="eCIS core" evidence="2">
    <location>
        <begin position="40"/>
        <end position="117"/>
    </location>
</feature>
<feature type="region of interest" description="Disordered" evidence="1">
    <location>
        <begin position="1"/>
        <end position="25"/>
    </location>
</feature>
<reference evidence="3 4" key="1">
    <citation type="submission" date="2018-09" db="EMBL/GenBank/DDBJ databases">
        <title>YIM PH21274 draft genome.</title>
        <authorList>
            <person name="Miao C."/>
        </authorList>
    </citation>
    <scope>NUCLEOTIDE SEQUENCE [LARGE SCALE GENOMIC DNA]</scope>
    <source>
        <strain evidence="3 4">YIM PH 21724</strain>
    </source>
</reference>
<dbReference type="RefSeq" id="WP_120041953.1">
    <property type="nucleotide sequence ID" value="NZ_QZFU01000019.1"/>
</dbReference>
<organism evidence="3 4">
    <name type="scientific">Nocardia panacis</name>
    <dbReference type="NCBI Taxonomy" id="2340916"/>
    <lineage>
        <taxon>Bacteria</taxon>
        <taxon>Bacillati</taxon>
        <taxon>Actinomycetota</taxon>
        <taxon>Actinomycetes</taxon>
        <taxon>Mycobacteriales</taxon>
        <taxon>Nocardiaceae</taxon>
        <taxon>Nocardia</taxon>
    </lineage>
</organism>
<keyword evidence="4" id="KW-1185">Reference proteome</keyword>
<protein>
    <submittedName>
        <fullName evidence="3">DUF4157 domain-containing protein</fullName>
    </submittedName>
</protein>
<dbReference type="OrthoDB" id="9153660at2"/>
<dbReference type="Pfam" id="PF13699">
    <property type="entry name" value="eCIS_core"/>
    <property type="match status" value="1"/>
</dbReference>
<evidence type="ECO:0000313" key="3">
    <source>
        <dbReference type="EMBL" id="RJO75079.1"/>
    </source>
</evidence>
<evidence type="ECO:0000259" key="2">
    <source>
        <dbReference type="Pfam" id="PF13699"/>
    </source>
</evidence>
<accession>A0A3A4JWX7</accession>
<sequence length="418" mass="44982">MFARVSKESAQQLPTGKTTRPINQGKAPIVGLAQEESGHPLPTATRADFESRFGVDFSDIRVHSDPAAARSAQELNASAYTIGRHIVFGAGRYRPESVGGRMLLAHELGHAVQQRDAVPTEAIRRSTAGEEHEARRAAVGALAGLAPTPVSGSQLAIACAPTNEDPAAADLHDTEQFGDAARDFEKSNGGLGADVVARIRSGIIKLALESKTYEVAFAFFKFYSGFFNSIKKMSPDEEARARRADRLAETDTTLGFTSTTLRSDVLTWDDKRLAVLLLHEFSHTGHVAAVSSAVGGGSYQEGQSYGIEYFYAEVAGDTARMTKIQGIVGAGEVLGYMKAADLGRFQEDFKVTYALLTALREVVTKGSSARLPFPEITSAKAQLLEAEIVRSFQNPSADLARYIAYAKAHLGTFRLPPI</sequence>
<comment type="caution">
    <text evidence="3">The sequence shown here is derived from an EMBL/GenBank/DDBJ whole genome shotgun (WGS) entry which is preliminary data.</text>
</comment>
<proteinExistence type="predicted"/>
<gene>
    <name evidence="3" type="ORF">D5S18_17000</name>
</gene>